<dbReference type="InterPro" id="IPR001387">
    <property type="entry name" value="Cro/C1-type_HTH"/>
</dbReference>
<dbReference type="Pfam" id="PF01381">
    <property type="entry name" value="HTH_3"/>
    <property type="match status" value="1"/>
</dbReference>
<dbReference type="EMBL" id="BK015368">
    <property type="protein sequence ID" value="DAE03507.1"/>
    <property type="molecule type" value="Genomic_DNA"/>
</dbReference>
<proteinExistence type="predicted"/>
<name>A0A8S5PAN2_9CAUD</name>
<dbReference type="SUPFAM" id="SSF101386">
    <property type="entry name" value="all-alpha NTP pyrophosphatases"/>
    <property type="match status" value="1"/>
</dbReference>
<sequence>MSFGKAIKAARKAKGMSQLELAMELDVSPMSVCNWEREVSRPNLKLSQVIKDVLGVDVLGDSLFKTLKPLVEQWFVDRGLDKRDGSGQLEKLQEEVDELKQAYIEVNRAEEIDAVGDILVVLIGYCLQRGLDIEECLSVAYNVIKNRTGKVVNGVFVKDV</sequence>
<feature type="coiled-coil region" evidence="1">
    <location>
        <begin position="82"/>
        <end position="112"/>
    </location>
</feature>
<accession>A0A8S5PAN2</accession>
<dbReference type="CDD" id="cd00093">
    <property type="entry name" value="HTH_XRE"/>
    <property type="match status" value="1"/>
</dbReference>
<dbReference type="Gene3D" id="1.10.287.1080">
    <property type="entry name" value="MazG-like"/>
    <property type="match status" value="1"/>
</dbReference>
<dbReference type="InterPro" id="IPR021130">
    <property type="entry name" value="PRib-ATP_PPHydrolase-like"/>
</dbReference>
<dbReference type="Gene3D" id="1.10.260.40">
    <property type="entry name" value="lambda repressor-like DNA-binding domains"/>
    <property type="match status" value="1"/>
</dbReference>
<organism evidence="3">
    <name type="scientific">Siphoviridae sp. ctpoI7</name>
    <dbReference type="NCBI Taxonomy" id="2825678"/>
    <lineage>
        <taxon>Viruses</taxon>
        <taxon>Duplodnaviria</taxon>
        <taxon>Heunggongvirae</taxon>
        <taxon>Uroviricota</taxon>
        <taxon>Caudoviricetes</taxon>
    </lineage>
</organism>
<dbReference type="PROSITE" id="PS50943">
    <property type="entry name" value="HTH_CROC1"/>
    <property type="match status" value="1"/>
</dbReference>
<dbReference type="InterPro" id="IPR010982">
    <property type="entry name" value="Lambda_DNA-bd_dom_sf"/>
</dbReference>
<dbReference type="Pfam" id="PF01503">
    <property type="entry name" value="PRA-PH"/>
    <property type="match status" value="1"/>
</dbReference>
<dbReference type="GO" id="GO:0003677">
    <property type="term" value="F:DNA binding"/>
    <property type="evidence" value="ECO:0007669"/>
    <property type="project" value="InterPro"/>
</dbReference>
<reference evidence="3" key="1">
    <citation type="journal article" date="2021" name="Proc. Natl. Acad. Sci. U.S.A.">
        <title>A Catalog of Tens of Thousands of Viruses from Human Metagenomes Reveals Hidden Associations with Chronic Diseases.</title>
        <authorList>
            <person name="Tisza M.J."/>
            <person name="Buck C.B."/>
        </authorList>
    </citation>
    <scope>NUCLEOTIDE SEQUENCE</scope>
    <source>
        <strain evidence="3">CtpoI7</strain>
    </source>
</reference>
<evidence type="ECO:0000259" key="2">
    <source>
        <dbReference type="PROSITE" id="PS50943"/>
    </source>
</evidence>
<dbReference type="SUPFAM" id="SSF47413">
    <property type="entry name" value="lambda repressor-like DNA-binding domains"/>
    <property type="match status" value="1"/>
</dbReference>
<evidence type="ECO:0000256" key="1">
    <source>
        <dbReference type="SAM" id="Coils"/>
    </source>
</evidence>
<protein>
    <submittedName>
        <fullName evidence="3">NTP-PPase-like protein</fullName>
    </submittedName>
</protein>
<keyword evidence="1" id="KW-0175">Coiled coil</keyword>
<dbReference type="SMART" id="SM00530">
    <property type="entry name" value="HTH_XRE"/>
    <property type="match status" value="1"/>
</dbReference>
<dbReference type="CDD" id="cd11540">
    <property type="entry name" value="NTP-PPase_u3"/>
    <property type="match status" value="1"/>
</dbReference>
<evidence type="ECO:0000313" key="3">
    <source>
        <dbReference type="EMBL" id="DAE03507.1"/>
    </source>
</evidence>
<feature type="domain" description="HTH cro/C1-type" evidence="2">
    <location>
        <begin position="7"/>
        <end position="59"/>
    </location>
</feature>